<gene>
    <name evidence="12" type="ORF">XELAEV_18036972mg</name>
</gene>
<evidence type="ECO:0000256" key="4">
    <source>
        <dbReference type="ARBA" id="ARBA00022741"/>
    </source>
</evidence>
<keyword evidence="6 7" id="KW-0067">ATP-binding</keyword>
<dbReference type="PROSITE" id="PS00107">
    <property type="entry name" value="PROTEIN_KINASE_ATP"/>
    <property type="match status" value="1"/>
</dbReference>
<dbReference type="InterPro" id="IPR017441">
    <property type="entry name" value="Protein_kinase_ATP_BS"/>
</dbReference>
<dbReference type="Gene3D" id="3.30.200.20">
    <property type="entry name" value="Phosphorylase Kinase, domain 1"/>
    <property type="match status" value="1"/>
</dbReference>
<dbReference type="InterPro" id="IPR008271">
    <property type="entry name" value="Ser/Thr_kinase_AS"/>
</dbReference>
<feature type="compositionally biased region" description="Basic residues" evidence="9">
    <location>
        <begin position="28"/>
        <end position="37"/>
    </location>
</feature>
<feature type="region of interest" description="Disordered" evidence="9">
    <location>
        <begin position="1"/>
        <end position="76"/>
    </location>
</feature>
<sequence length="466" mass="53033">MKRSNSYFGDLRPEEKKRRCGSKDVGKSKKKEWKRKRSLEEQQKPDECCREQKRKKEKCDEGAAGPVNEQAQPPRLNPLSISSYNFNSQLGAGGFAKVMLAQLGSRKPYVAVKSIIKTANTTDESLLTEANLLKIARDSPFLCQGYAAFQTQRHAFFVMEFLSGGSIEDELKDQGTLPIERVRFHSAEIICGLQFLHGKGIIHRDIKPMNILLDHQGHTKISDFGLAEENIFPGDTTTGWVGTLEYMAPEILHKETYTAAVDWWSLGITICDMATGKLPFNNSGNTKELIHSIKYKEPKIPNGLDEDLKHLLYKILKRKSKRRLGLRGDIRQQPFYRSINWVALEKKELQPPFQPRTPAANLFQPYDGKPPLSFLNEDEATSGEATSEDRNIIPGFSFLSSTWLEYKTPVYLWNSRSSPPAVQRPYLPPVCNISSTFTWNSIAQGMRLLGNIKYWEHEGQSLIWYI</sequence>
<dbReference type="AlphaFoldDB" id="A0A974CB64"/>
<evidence type="ECO:0000259" key="10">
    <source>
        <dbReference type="PROSITE" id="PS50011"/>
    </source>
</evidence>
<keyword evidence="4 7" id="KW-0547">Nucleotide-binding</keyword>
<protein>
    <recommendedName>
        <fullName evidence="14">Protein kinase domain-containing protein</fullName>
    </recommendedName>
</protein>
<feature type="domain" description="AGC-kinase C-terminal" evidence="11">
    <location>
        <begin position="337"/>
        <end position="408"/>
    </location>
</feature>
<organism evidence="12 13">
    <name type="scientific">Xenopus laevis</name>
    <name type="common">African clawed frog</name>
    <dbReference type="NCBI Taxonomy" id="8355"/>
    <lineage>
        <taxon>Eukaryota</taxon>
        <taxon>Metazoa</taxon>
        <taxon>Chordata</taxon>
        <taxon>Craniata</taxon>
        <taxon>Vertebrata</taxon>
        <taxon>Euteleostomi</taxon>
        <taxon>Amphibia</taxon>
        <taxon>Batrachia</taxon>
        <taxon>Anura</taxon>
        <taxon>Pipoidea</taxon>
        <taxon>Pipidae</taxon>
        <taxon>Xenopodinae</taxon>
        <taxon>Xenopus</taxon>
        <taxon>Xenopus</taxon>
    </lineage>
</organism>
<dbReference type="PROSITE" id="PS51285">
    <property type="entry name" value="AGC_KINASE_CTER"/>
    <property type="match status" value="1"/>
</dbReference>
<dbReference type="SMART" id="SM00220">
    <property type="entry name" value="S_TKc"/>
    <property type="match status" value="1"/>
</dbReference>
<evidence type="ECO:0008006" key="14">
    <source>
        <dbReference type="Google" id="ProtNLM"/>
    </source>
</evidence>
<comment type="similarity">
    <text evidence="8">Belongs to the protein kinase superfamily.</text>
</comment>
<evidence type="ECO:0000256" key="2">
    <source>
        <dbReference type="ARBA" id="ARBA00022553"/>
    </source>
</evidence>
<feature type="non-terminal residue" evidence="12">
    <location>
        <position position="466"/>
    </location>
</feature>
<keyword evidence="3" id="KW-0808">Transferase</keyword>
<evidence type="ECO:0000256" key="6">
    <source>
        <dbReference type="ARBA" id="ARBA00022840"/>
    </source>
</evidence>
<evidence type="ECO:0000256" key="1">
    <source>
        <dbReference type="ARBA" id="ARBA00022527"/>
    </source>
</evidence>
<evidence type="ECO:0000256" key="9">
    <source>
        <dbReference type="SAM" id="MobiDB-lite"/>
    </source>
</evidence>
<dbReference type="PROSITE" id="PS50011">
    <property type="entry name" value="PROTEIN_KINASE_DOM"/>
    <property type="match status" value="1"/>
</dbReference>
<evidence type="ECO:0000256" key="5">
    <source>
        <dbReference type="ARBA" id="ARBA00022777"/>
    </source>
</evidence>
<dbReference type="PANTHER" id="PTHR24351">
    <property type="entry name" value="RIBOSOMAL PROTEIN S6 KINASE"/>
    <property type="match status" value="1"/>
</dbReference>
<dbReference type="SUPFAM" id="SSF56112">
    <property type="entry name" value="Protein kinase-like (PK-like)"/>
    <property type="match status" value="1"/>
</dbReference>
<evidence type="ECO:0000256" key="8">
    <source>
        <dbReference type="RuleBase" id="RU000304"/>
    </source>
</evidence>
<dbReference type="Gene3D" id="1.10.510.10">
    <property type="entry name" value="Transferase(Phosphotransferase) domain 1"/>
    <property type="match status" value="1"/>
</dbReference>
<dbReference type="InterPro" id="IPR000961">
    <property type="entry name" value="AGC-kinase_C"/>
</dbReference>
<dbReference type="Proteomes" id="UP000694892">
    <property type="component" value="Chromosome 7S"/>
</dbReference>
<dbReference type="GO" id="GO:0004674">
    <property type="term" value="F:protein serine/threonine kinase activity"/>
    <property type="evidence" value="ECO:0007669"/>
    <property type="project" value="UniProtKB-KW"/>
</dbReference>
<reference evidence="13" key="1">
    <citation type="journal article" date="2016" name="Nature">
        <title>Genome evolution in the allotetraploid frog Xenopus laevis.</title>
        <authorList>
            <person name="Session A.M."/>
            <person name="Uno Y."/>
            <person name="Kwon T."/>
            <person name="Chapman J.A."/>
            <person name="Toyoda A."/>
            <person name="Takahashi S."/>
            <person name="Fukui A."/>
            <person name="Hikosaka A."/>
            <person name="Suzuki A."/>
            <person name="Kondo M."/>
            <person name="van Heeringen S.J."/>
            <person name="Quigley I."/>
            <person name="Heinz S."/>
            <person name="Ogino H."/>
            <person name="Ochi H."/>
            <person name="Hellsten U."/>
            <person name="Lyons J.B."/>
            <person name="Simakov O."/>
            <person name="Putnam N."/>
            <person name="Stites J."/>
            <person name="Kuroki Y."/>
            <person name="Tanaka T."/>
            <person name="Michiue T."/>
            <person name="Watanabe M."/>
            <person name="Bogdanovic O."/>
            <person name="Lister R."/>
            <person name="Georgiou G."/>
            <person name="Paranjpe S.S."/>
            <person name="van Kruijsbergen I."/>
            <person name="Shu S."/>
            <person name="Carlson J."/>
            <person name="Kinoshita T."/>
            <person name="Ohta Y."/>
            <person name="Mawaribuchi S."/>
            <person name="Jenkins J."/>
            <person name="Grimwood J."/>
            <person name="Schmutz J."/>
            <person name="Mitros T."/>
            <person name="Mozaffari S.V."/>
            <person name="Suzuki Y."/>
            <person name="Haramoto Y."/>
            <person name="Yamamoto T.S."/>
            <person name="Takagi C."/>
            <person name="Heald R."/>
            <person name="Miller K."/>
            <person name="Haudenschild C."/>
            <person name="Kitzman J."/>
            <person name="Nakayama T."/>
            <person name="Izutsu Y."/>
            <person name="Robert J."/>
            <person name="Fortriede J."/>
            <person name="Burns K."/>
            <person name="Lotay V."/>
            <person name="Karimi K."/>
            <person name="Yasuoka Y."/>
            <person name="Dichmann D.S."/>
            <person name="Flajnik M.F."/>
            <person name="Houston D.W."/>
            <person name="Shendure J."/>
            <person name="DuPasquier L."/>
            <person name="Vize P.D."/>
            <person name="Zorn A.M."/>
            <person name="Ito M."/>
            <person name="Marcotte E.M."/>
            <person name="Wallingford J.B."/>
            <person name="Ito Y."/>
            <person name="Asashima M."/>
            <person name="Ueno N."/>
            <person name="Matsuda Y."/>
            <person name="Veenstra G.J."/>
            <person name="Fujiyama A."/>
            <person name="Harland R.M."/>
            <person name="Taira M."/>
            <person name="Rokhsar D.S."/>
        </authorList>
    </citation>
    <scope>NUCLEOTIDE SEQUENCE [LARGE SCALE GENOMIC DNA]</scope>
    <source>
        <strain evidence="13">J</strain>
    </source>
</reference>
<evidence type="ECO:0000313" key="13">
    <source>
        <dbReference type="Proteomes" id="UP000694892"/>
    </source>
</evidence>
<dbReference type="EMBL" id="CM004479">
    <property type="protein sequence ID" value="OCT70049.1"/>
    <property type="molecule type" value="Genomic_DNA"/>
</dbReference>
<feature type="compositionally biased region" description="Basic and acidic residues" evidence="9">
    <location>
        <begin position="38"/>
        <end position="51"/>
    </location>
</feature>
<dbReference type="PROSITE" id="PS00108">
    <property type="entry name" value="PROTEIN_KINASE_ST"/>
    <property type="match status" value="1"/>
</dbReference>
<keyword evidence="1 8" id="KW-0723">Serine/threonine-protein kinase</keyword>
<name>A0A974CB64_XENLA</name>
<dbReference type="FunFam" id="1.10.510.10:FF:000210">
    <property type="entry name" value="Non-specific serine/threonine protein kinase"/>
    <property type="match status" value="1"/>
</dbReference>
<evidence type="ECO:0000313" key="12">
    <source>
        <dbReference type="EMBL" id="OCT70049.1"/>
    </source>
</evidence>
<feature type="compositionally biased region" description="Basic and acidic residues" evidence="9">
    <location>
        <begin position="11"/>
        <end position="27"/>
    </location>
</feature>
<proteinExistence type="inferred from homology"/>
<accession>A0A974CB64</accession>
<keyword evidence="5" id="KW-0418">Kinase</keyword>
<keyword evidence="2" id="KW-0597">Phosphoprotein</keyword>
<dbReference type="InterPro" id="IPR000719">
    <property type="entry name" value="Prot_kinase_dom"/>
</dbReference>
<feature type="binding site" evidence="7">
    <location>
        <position position="117"/>
    </location>
    <ligand>
        <name>ATP</name>
        <dbReference type="ChEBI" id="CHEBI:30616"/>
    </ligand>
</feature>
<feature type="domain" description="Protein kinase" evidence="10">
    <location>
        <begin position="84"/>
        <end position="336"/>
    </location>
</feature>
<evidence type="ECO:0000259" key="11">
    <source>
        <dbReference type="PROSITE" id="PS51285"/>
    </source>
</evidence>
<dbReference type="Pfam" id="PF00069">
    <property type="entry name" value="Pkinase"/>
    <property type="match status" value="1"/>
</dbReference>
<dbReference type="InterPro" id="IPR011009">
    <property type="entry name" value="Kinase-like_dom_sf"/>
</dbReference>
<evidence type="ECO:0000256" key="3">
    <source>
        <dbReference type="ARBA" id="ARBA00022679"/>
    </source>
</evidence>
<evidence type="ECO:0000256" key="7">
    <source>
        <dbReference type="PROSITE-ProRule" id="PRU10141"/>
    </source>
</evidence>
<dbReference type="GO" id="GO:0005524">
    <property type="term" value="F:ATP binding"/>
    <property type="evidence" value="ECO:0007669"/>
    <property type="project" value="UniProtKB-UniRule"/>
</dbReference>